<feature type="transmembrane region" description="Helical" evidence="6">
    <location>
        <begin position="266"/>
        <end position="291"/>
    </location>
</feature>
<reference evidence="7" key="1">
    <citation type="journal article" date="2020" name="mSystems">
        <title>Genome- and Community-Level Interaction Insights into Carbon Utilization and Element Cycling Functions of Hydrothermarchaeota in Hydrothermal Sediment.</title>
        <authorList>
            <person name="Zhou Z."/>
            <person name="Liu Y."/>
            <person name="Xu W."/>
            <person name="Pan J."/>
            <person name="Luo Z.H."/>
            <person name="Li M."/>
        </authorList>
    </citation>
    <scope>NUCLEOTIDE SEQUENCE [LARGE SCALE GENOMIC DNA]</scope>
    <source>
        <strain evidence="7">SpSt-413</strain>
    </source>
</reference>
<dbReference type="PANTHER" id="PTHR30482:SF10">
    <property type="entry name" value="HIGH-AFFINITY BRANCHED-CHAIN AMINO ACID TRANSPORT PROTEIN BRAE"/>
    <property type="match status" value="1"/>
</dbReference>
<sequence length="338" mass="36482">MGSRATVPLALGAALLMLVTFAQTGILGQYALTFLCSMGIYVILSASLNLVNGYMGEFSCGHAGFMAVGAYASSIAGVFLFVQDPVFGQPWLPMSLTPLAFPLILAVGFVAAALVGLVVAIPSFKTRGDYLAVITLAAGYIVKSAIENIEAVGGPRGFMGMKKLVTGMEEVVNLPWMVIWIFLGVVFCIWILRRFVYSTYGKGVMAIHQDEVAAEIMSVNTNQMKLVAFMLSSGLAGLAGGLYAYVISFVNPASFTILRSTECLVMVYLGGMGSLTGSVLAAALFAVLLEFLKPLEQIKWVAIPLLLILLMQFRPEGLMGNRELSDIFPKLKRYYRFK</sequence>
<dbReference type="GO" id="GO:0015658">
    <property type="term" value="F:branched-chain amino acid transmembrane transporter activity"/>
    <property type="evidence" value="ECO:0007669"/>
    <property type="project" value="InterPro"/>
</dbReference>
<keyword evidence="2" id="KW-1003">Cell membrane</keyword>
<dbReference type="InterPro" id="IPR001851">
    <property type="entry name" value="ABC_transp_permease"/>
</dbReference>
<feature type="transmembrane region" description="Helical" evidence="6">
    <location>
        <begin position="128"/>
        <end position="146"/>
    </location>
</feature>
<evidence type="ECO:0000256" key="6">
    <source>
        <dbReference type="SAM" id="Phobius"/>
    </source>
</evidence>
<keyword evidence="5 6" id="KW-0472">Membrane</keyword>
<evidence type="ECO:0000313" key="7">
    <source>
        <dbReference type="EMBL" id="HGG92967.1"/>
    </source>
</evidence>
<organism evidence="7">
    <name type="scientific">Fundidesulfovibrio putealis</name>
    <dbReference type="NCBI Taxonomy" id="270496"/>
    <lineage>
        <taxon>Bacteria</taxon>
        <taxon>Pseudomonadati</taxon>
        <taxon>Thermodesulfobacteriota</taxon>
        <taxon>Desulfovibrionia</taxon>
        <taxon>Desulfovibrionales</taxon>
        <taxon>Desulfovibrionaceae</taxon>
        <taxon>Fundidesulfovibrio</taxon>
    </lineage>
</organism>
<feature type="transmembrane region" description="Helical" evidence="6">
    <location>
        <begin position="226"/>
        <end position="246"/>
    </location>
</feature>
<dbReference type="InterPro" id="IPR043428">
    <property type="entry name" value="LivM-like"/>
</dbReference>
<dbReference type="EMBL" id="DSRP01000584">
    <property type="protein sequence ID" value="HGG92967.1"/>
    <property type="molecule type" value="Genomic_DNA"/>
</dbReference>
<keyword evidence="4 6" id="KW-1133">Transmembrane helix</keyword>
<evidence type="ECO:0000256" key="5">
    <source>
        <dbReference type="ARBA" id="ARBA00023136"/>
    </source>
</evidence>
<feature type="transmembrane region" description="Helical" evidence="6">
    <location>
        <begin position="32"/>
        <end position="51"/>
    </location>
</feature>
<accession>A0A7C4AHN2</accession>
<proteinExistence type="predicted"/>
<dbReference type="CDD" id="cd06581">
    <property type="entry name" value="TM_PBP1_LivM_like"/>
    <property type="match status" value="1"/>
</dbReference>
<protein>
    <submittedName>
        <fullName evidence="7">Branched-chain amino acid ABC transporter permease</fullName>
    </submittedName>
</protein>
<name>A0A7C4AHN2_9BACT</name>
<evidence type="ECO:0000256" key="3">
    <source>
        <dbReference type="ARBA" id="ARBA00022692"/>
    </source>
</evidence>
<dbReference type="Pfam" id="PF02653">
    <property type="entry name" value="BPD_transp_2"/>
    <property type="match status" value="1"/>
</dbReference>
<feature type="transmembrane region" description="Helical" evidence="6">
    <location>
        <begin position="63"/>
        <end position="82"/>
    </location>
</feature>
<feature type="transmembrane region" description="Helical" evidence="6">
    <location>
        <begin position="102"/>
        <end position="121"/>
    </location>
</feature>
<comment type="subcellular location">
    <subcellularLocation>
        <location evidence="1">Cell membrane</location>
        <topology evidence="1">Multi-pass membrane protein</topology>
    </subcellularLocation>
</comment>
<keyword evidence="3 6" id="KW-0812">Transmembrane</keyword>
<dbReference type="AlphaFoldDB" id="A0A7C4AHN2"/>
<evidence type="ECO:0000256" key="1">
    <source>
        <dbReference type="ARBA" id="ARBA00004651"/>
    </source>
</evidence>
<evidence type="ECO:0000256" key="2">
    <source>
        <dbReference type="ARBA" id="ARBA00022475"/>
    </source>
</evidence>
<evidence type="ECO:0000256" key="4">
    <source>
        <dbReference type="ARBA" id="ARBA00022989"/>
    </source>
</evidence>
<feature type="transmembrane region" description="Helical" evidence="6">
    <location>
        <begin position="174"/>
        <end position="192"/>
    </location>
</feature>
<dbReference type="GO" id="GO:0005886">
    <property type="term" value="C:plasma membrane"/>
    <property type="evidence" value="ECO:0007669"/>
    <property type="project" value="UniProtKB-SubCell"/>
</dbReference>
<comment type="caution">
    <text evidence="7">The sequence shown here is derived from an EMBL/GenBank/DDBJ whole genome shotgun (WGS) entry which is preliminary data.</text>
</comment>
<gene>
    <name evidence="7" type="ORF">ENR59_08480</name>
</gene>
<dbReference type="PANTHER" id="PTHR30482">
    <property type="entry name" value="HIGH-AFFINITY BRANCHED-CHAIN AMINO ACID TRANSPORT SYSTEM PERMEASE"/>
    <property type="match status" value="1"/>
</dbReference>